<evidence type="ECO:0000313" key="7">
    <source>
        <dbReference type="EMBL" id="SCM56106.1"/>
    </source>
</evidence>
<keyword evidence="2" id="KW-0645">Protease</keyword>
<evidence type="ECO:0000256" key="1">
    <source>
        <dbReference type="ARBA" id="ARBA00011073"/>
    </source>
</evidence>
<dbReference type="GO" id="GO:0006508">
    <property type="term" value="P:proteolysis"/>
    <property type="evidence" value="ECO:0007669"/>
    <property type="project" value="UniProtKB-KW"/>
</dbReference>
<dbReference type="InterPro" id="IPR023828">
    <property type="entry name" value="Peptidase_S8_Ser-AS"/>
</dbReference>
<gene>
    <name evidence="7" type="primary">apr</name>
    <name evidence="7" type="ORF">ING2E5A_0725</name>
</gene>
<keyword evidence="4" id="KW-0720">Serine protease</keyword>
<dbReference type="EMBL" id="LT608328">
    <property type="protein sequence ID" value="SCM56106.1"/>
    <property type="molecule type" value="Genomic_DNA"/>
</dbReference>
<comment type="caution">
    <text evidence="5">Lacks conserved residue(s) required for the propagation of feature annotation.</text>
</comment>
<dbReference type="InterPro" id="IPR000209">
    <property type="entry name" value="Peptidase_S8/S53_dom"/>
</dbReference>
<dbReference type="KEGG" id="pmuc:ING2E5A_0725"/>
<accession>A0A1G4G4Y8</accession>
<dbReference type="AlphaFoldDB" id="A0A1G4G4Y8"/>
<dbReference type="EC" id="3.4.21.62" evidence="7"/>
<dbReference type="GO" id="GO:0004252">
    <property type="term" value="F:serine-type endopeptidase activity"/>
    <property type="evidence" value="ECO:0007669"/>
    <property type="project" value="UniProtKB-EC"/>
</dbReference>
<keyword evidence="8" id="KW-1185">Reference proteome</keyword>
<keyword evidence="3 7" id="KW-0378">Hydrolase</keyword>
<dbReference type="PANTHER" id="PTHR43399:SF4">
    <property type="entry name" value="CELL WALL-ASSOCIATED PROTEASE"/>
    <property type="match status" value="1"/>
</dbReference>
<protein>
    <submittedName>
        <fullName evidence="7">Subtilisin DY</fullName>
        <ecNumber evidence="7">3.4.21.62</ecNumber>
    </submittedName>
</protein>
<evidence type="ECO:0000256" key="2">
    <source>
        <dbReference type="ARBA" id="ARBA00022670"/>
    </source>
</evidence>
<dbReference type="InterPro" id="IPR036852">
    <property type="entry name" value="Peptidase_S8/S53_dom_sf"/>
</dbReference>
<evidence type="ECO:0000313" key="8">
    <source>
        <dbReference type="Proteomes" id="UP000178485"/>
    </source>
</evidence>
<evidence type="ECO:0000256" key="3">
    <source>
        <dbReference type="ARBA" id="ARBA00022801"/>
    </source>
</evidence>
<evidence type="ECO:0000256" key="5">
    <source>
        <dbReference type="PROSITE-ProRule" id="PRU01240"/>
    </source>
</evidence>
<comment type="similarity">
    <text evidence="1 5">Belongs to the peptidase S8 family.</text>
</comment>
<dbReference type="SUPFAM" id="SSF52743">
    <property type="entry name" value="Subtilisin-like"/>
    <property type="match status" value="1"/>
</dbReference>
<reference evidence="7 8" key="1">
    <citation type="submission" date="2016-08" db="EMBL/GenBank/DDBJ databases">
        <authorList>
            <person name="Seilhamer J.J."/>
        </authorList>
    </citation>
    <scope>NUCLEOTIDE SEQUENCE [LARGE SCALE GENOMIC DNA]</scope>
    <source>
        <strain evidence="7">ING2-E5A</strain>
    </source>
</reference>
<evidence type="ECO:0000256" key="4">
    <source>
        <dbReference type="ARBA" id="ARBA00022825"/>
    </source>
</evidence>
<dbReference type="PROSITE" id="PS00138">
    <property type="entry name" value="SUBTILASE_SER"/>
    <property type="match status" value="1"/>
</dbReference>
<name>A0A1G4G4Y8_9BACT</name>
<dbReference type="PANTHER" id="PTHR43399">
    <property type="entry name" value="SUBTILISIN-RELATED"/>
    <property type="match status" value="1"/>
</dbReference>
<dbReference type="Gene3D" id="3.40.50.200">
    <property type="entry name" value="Peptidase S8/S53 domain"/>
    <property type="match status" value="1"/>
</dbReference>
<proteinExistence type="inferred from homology"/>
<sequence>MGYFYTNIYSRALENNCLIIAAAGNDSNRPALPMPVSAPANAVSIMAVAAIDSQMQIARFSNGGLNASTGGDINVCAPGVNVLSSYPKKSANSGNYQILSGTSMATPHVSGLAALYMEQYPDLNAREIWELIEEHAKPIENLKYRDVGKGLVQVIREE</sequence>
<dbReference type="Pfam" id="PF00082">
    <property type="entry name" value="Peptidase_S8"/>
    <property type="match status" value="1"/>
</dbReference>
<organism evidence="7 8">
    <name type="scientific">Petrimonas mucosa</name>
    <dbReference type="NCBI Taxonomy" id="1642646"/>
    <lineage>
        <taxon>Bacteria</taxon>
        <taxon>Pseudomonadati</taxon>
        <taxon>Bacteroidota</taxon>
        <taxon>Bacteroidia</taxon>
        <taxon>Bacteroidales</taxon>
        <taxon>Dysgonomonadaceae</taxon>
        <taxon>Petrimonas</taxon>
    </lineage>
</organism>
<evidence type="ECO:0000259" key="6">
    <source>
        <dbReference type="Pfam" id="PF00082"/>
    </source>
</evidence>
<dbReference type="Proteomes" id="UP000178485">
    <property type="component" value="Chromosome i"/>
</dbReference>
<dbReference type="STRING" id="1642646.ING2E5A_0725"/>
<feature type="domain" description="Peptidase S8/S53" evidence="6">
    <location>
        <begin position="10"/>
        <end position="136"/>
    </location>
</feature>
<dbReference type="InterPro" id="IPR051048">
    <property type="entry name" value="Peptidase_S8/S53_subtilisin"/>
</dbReference>
<dbReference type="PROSITE" id="PS51892">
    <property type="entry name" value="SUBTILASE"/>
    <property type="match status" value="1"/>
</dbReference>